<dbReference type="EMBL" id="JACVVD010000002">
    <property type="protein sequence ID" value="MBD0379932.1"/>
    <property type="molecule type" value="Genomic_DNA"/>
</dbReference>
<comment type="caution">
    <text evidence="1">The sequence shown here is derived from an EMBL/GenBank/DDBJ whole genome shotgun (WGS) entry which is preliminary data.</text>
</comment>
<proteinExistence type="predicted"/>
<dbReference type="Proteomes" id="UP000650466">
    <property type="component" value="Unassembled WGS sequence"/>
</dbReference>
<evidence type="ECO:0000313" key="2">
    <source>
        <dbReference type="Proteomes" id="UP000650466"/>
    </source>
</evidence>
<name>A0A926QJ19_9BACL</name>
<protein>
    <submittedName>
        <fullName evidence="1">Uncharacterized protein</fullName>
    </submittedName>
</protein>
<organism evidence="1 2">
    <name type="scientific">Paenibacillus sedimenti</name>
    <dbReference type="NCBI Taxonomy" id="2770274"/>
    <lineage>
        <taxon>Bacteria</taxon>
        <taxon>Bacillati</taxon>
        <taxon>Bacillota</taxon>
        <taxon>Bacilli</taxon>
        <taxon>Bacillales</taxon>
        <taxon>Paenibacillaceae</taxon>
        <taxon>Paenibacillus</taxon>
    </lineage>
</organism>
<accession>A0A926QJ19</accession>
<sequence length="281" mass="31669">MEVQLSEERVLRLVPQLTLDDARILVENKKVHLVAGTVGALFTRPKPEEITLSYSELRYEPFWQVTACTHMVYERQRMFTVSASGPEVKQITLLGQQQPTQPQPKGSPTIVLSGVEHCEEDQRLRRMFTGDGTNKQDLERYLSFGSEEVIDLASYSWDGACMPPDTKAGAIIRQVITEIVRPVKAQVIHTENVSVEEIQLFFRPVYAFEYLWAAKNKRVVIECDGLTRDLTNGGKTFKKQIKSLLDRDLLFDISADAVGTFVPGGGIFVKLTKAAMNFKQS</sequence>
<gene>
    <name evidence="1" type="ORF">ICC18_07390</name>
</gene>
<keyword evidence="2" id="KW-1185">Reference proteome</keyword>
<reference evidence="1" key="1">
    <citation type="submission" date="2020-09" db="EMBL/GenBank/DDBJ databases">
        <title>Draft Genome Sequence of Paenibacillus sp. WST5.</title>
        <authorList>
            <person name="Bao Z."/>
        </authorList>
    </citation>
    <scope>NUCLEOTIDE SEQUENCE</scope>
    <source>
        <strain evidence="1">WST5</strain>
    </source>
</reference>
<dbReference type="AlphaFoldDB" id="A0A926QJ19"/>
<evidence type="ECO:0000313" key="1">
    <source>
        <dbReference type="EMBL" id="MBD0379932.1"/>
    </source>
</evidence>
<dbReference type="RefSeq" id="WP_188173710.1">
    <property type="nucleotide sequence ID" value="NZ_JACVVD010000002.1"/>
</dbReference>